<reference evidence="1 2" key="1">
    <citation type="journal article" date="2010" name="BMC Genomics">
        <title>Genome analysis and comparative genomics of a Giardia intestinalis assemblage E isolate.</title>
        <authorList>
            <person name="Jerlstrom-Hultqvist J."/>
            <person name="Franzen O."/>
            <person name="Ankarklev J."/>
            <person name="Xu F."/>
            <person name="Nohynkova E."/>
            <person name="Andersson J.O."/>
            <person name="Svard S.G."/>
            <person name="Andersson B."/>
        </authorList>
    </citation>
    <scope>NUCLEOTIDE SEQUENCE [LARGE SCALE GENOMIC DNA]</scope>
    <source>
        <strain evidence="1 2">P15</strain>
    </source>
</reference>
<organism evidence="1 2">
    <name type="scientific">Giardia intestinalis (strain P15)</name>
    <name type="common">Giardia lamblia</name>
    <dbReference type="NCBI Taxonomy" id="658858"/>
    <lineage>
        <taxon>Eukaryota</taxon>
        <taxon>Metamonada</taxon>
        <taxon>Diplomonadida</taxon>
        <taxon>Hexamitidae</taxon>
        <taxon>Giardiinae</taxon>
        <taxon>Giardia</taxon>
    </lineage>
</organism>
<comment type="caution">
    <text evidence="1">The sequence shown here is derived from an EMBL/GenBank/DDBJ whole genome shotgun (WGS) entry which is preliminary data.</text>
</comment>
<sequence length="271" mass="31093">MMSSGVDSVEARIRKIGQYANVDRVVDLWNSVDRDKDRFQIQGVIIKSWSGRPKTLHNGLAYFTIGCEVDISGVGLLIMLPIPYGYPNEQPKPYMTTKLWYNITSPFFDVKREKDRPTYRITYKKSFSTQDFLSNMRMLLTDLKNAPTLGYTSSYYALKDSIDNAEKIIKNPVQLKRLSKIDTIFKTCNDRNQISKQVHMPFNPETMLRSTIDSKGSSILECYAIKNALTTLFKAANTRDGPVFSEDDLIELLALYKELVSQYLRKYEVSA</sequence>
<dbReference type="AlphaFoldDB" id="E1F8C1"/>
<accession>E1F8C1</accession>
<proteinExistence type="predicted"/>
<dbReference type="OrthoDB" id="10249542at2759"/>
<dbReference type="EMBL" id="ACVC01000233">
    <property type="protein sequence ID" value="EFO61280.1"/>
    <property type="molecule type" value="Genomic_DNA"/>
</dbReference>
<dbReference type="OMA" id="FTIGCEV"/>
<dbReference type="Proteomes" id="UP000008974">
    <property type="component" value="Unassembled WGS sequence"/>
</dbReference>
<gene>
    <name evidence="1" type="ORF">GLP15_4000</name>
</gene>
<evidence type="ECO:0000313" key="1">
    <source>
        <dbReference type="EMBL" id="EFO61280.1"/>
    </source>
</evidence>
<name>E1F8C1_GIAIA</name>
<dbReference type="VEuPathDB" id="GiardiaDB:GLP15_4000"/>
<protein>
    <submittedName>
        <fullName evidence="1">Uncharacterized protein</fullName>
    </submittedName>
</protein>
<evidence type="ECO:0000313" key="2">
    <source>
        <dbReference type="Proteomes" id="UP000008974"/>
    </source>
</evidence>